<reference evidence="2" key="1">
    <citation type="submission" date="2021-01" db="EMBL/GenBank/DDBJ databases">
        <authorList>
            <consortium name="Genoscope - CEA"/>
            <person name="William W."/>
        </authorList>
    </citation>
    <scope>NUCLEOTIDE SEQUENCE</scope>
</reference>
<gene>
    <name evidence="2" type="ORF">PSON_ATCC_30995.1.T1550097</name>
</gene>
<proteinExistence type="predicted"/>
<keyword evidence="1" id="KW-0732">Signal</keyword>
<name>A0A8S1RDF0_9CILI</name>
<feature type="signal peptide" evidence="1">
    <location>
        <begin position="1"/>
        <end position="22"/>
    </location>
</feature>
<feature type="chain" id="PRO_5035879001" evidence="1">
    <location>
        <begin position="23"/>
        <end position="1463"/>
    </location>
</feature>
<dbReference type="Proteomes" id="UP000692954">
    <property type="component" value="Unassembled WGS sequence"/>
</dbReference>
<dbReference type="InterPro" id="IPR002895">
    <property type="entry name" value="Paramecium_SA"/>
</dbReference>
<evidence type="ECO:0000313" key="2">
    <source>
        <dbReference type="EMBL" id="CAD8125019.1"/>
    </source>
</evidence>
<dbReference type="SMART" id="SM00639">
    <property type="entry name" value="PSA"/>
    <property type="match status" value="19"/>
</dbReference>
<accession>A0A8S1RDF0</accession>
<comment type="caution">
    <text evidence="2">The sequence shown here is derived from an EMBL/GenBank/DDBJ whole genome shotgun (WGS) entry which is preliminary data.</text>
</comment>
<dbReference type="OrthoDB" id="283575at2759"/>
<dbReference type="EMBL" id="CAJJDN010000155">
    <property type="protein sequence ID" value="CAD8125019.1"/>
    <property type="molecule type" value="Genomic_DNA"/>
</dbReference>
<evidence type="ECO:0000256" key="1">
    <source>
        <dbReference type="SAM" id="SignalP"/>
    </source>
</evidence>
<organism evidence="2 3">
    <name type="scientific">Paramecium sonneborni</name>
    <dbReference type="NCBI Taxonomy" id="65129"/>
    <lineage>
        <taxon>Eukaryota</taxon>
        <taxon>Sar</taxon>
        <taxon>Alveolata</taxon>
        <taxon>Ciliophora</taxon>
        <taxon>Intramacronucleata</taxon>
        <taxon>Oligohymenophorea</taxon>
        <taxon>Peniculida</taxon>
        <taxon>Parameciidae</taxon>
        <taxon>Paramecium</taxon>
    </lineage>
</organism>
<evidence type="ECO:0000313" key="3">
    <source>
        <dbReference type="Proteomes" id="UP000692954"/>
    </source>
</evidence>
<dbReference type="Pfam" id="PF01508">
    <property type="entry name" value="Paramecium_SA"/>
    <property type="match status" value="17"/>
</dbReference>
<sequence>MKQFGQGLILIYWMTLISNCNAVSNTLNVSNAVCSCSQLLIEQECRQRKCFWNNNKCSILTINNTNYCDSLKIEECKNIEGCANVQDKCVQFSGCNAYQYPTNETCQNISFKCTSDGEQCIELDKCSSYISQVSCIKDEDGKFCYWNAEKGLCSLPTTCDVLPITLISDSQCRSQINSCTMKYGGGCETSGDKCENQKIEGACVTNLDQKKLCIWDSNQCKDKICLNASSINNTNELCSTFLSTCTVNDTLNGCQDIQVSCTAYKIQNNCVINSIGQKCYWNKNNLKCEDKNCDNATDDYQNHDLCQQWLSTCTVKSGGIGCQTKSNNCTQYTTLNQCINILNGDECFWYESKCLLKSCENAPSSNINDHMCSTFLSTCTVQIDLTGCEKKKSTCSLYKKQDQCVSQLNGKLCIFQNDLCIERICSNASEDFTNQQLCKTFSSTCMVKSDFKGCILQECQNIQTKDHCTSDYQNKQCYYGLQCQLRTCANAPSTYKTDAECRQFLNICTVNQELQGCIERPESCDQLNQQQCTMLSDNVTKCSWNDGENDKVCRVLNCSDITPATQTNETCSNYDQSCTVAENPSTCMQKPLGCSLIENKEHCFSVVLQDMKSTCSWDSDYSLCRDRQCSDADQNIKTDDGCRQYLSICTLSSTGNGCANEPTTCKGYQSQDVCIKLVSNPNNIVLCGWNGCENRSCLNAPILQSGSLYTHQQCNQYLSSCTINSNQTGCVPQFTSCDQINNQFQCSDTVLENGSRCYYDVSADSYFCREFKCTDQTQSLMTHEICNSLSKQCTLGENGVGCIELFSSCADIKDLQQCEGTVLNVNRSCHWDTTSTTPICKEKECKLSIMKDSADSCEKYLETCTLGDQDIGCIDKPKSCNGLSQKICINVKLIDGTYCSFDSNIVDENLQCHARICADASSNYQNDAQCRTWLPNCTVNSNQSGCVNEPTDCSLMLQSQCIKQFYKGINCHWDEKANPVSCRRILCTDASINYYTSDELCKSFRSDCTVAKSNGCITQPNSCASLDQNHCPKVTINAINKDASENRCSWNLSKKACQDRVCIDAPQDFDSEEKCRSWLKTCTLGITNQGCILEQSTCDLVQTQNQCQVLSNGTKCGWNTGCVNRTCSNAPDSYNSDEQCRAYLSTCTVQADGTGCTIRASKCTDIQVDKQCIKINDSKLCQWNSTKQKCEDRTCNNAPITLINHDMCIQYLPSCTVKVSGIGCQTLFDNCSAYTVNINCVQTLINTSCQWIMISEIGQCVDIFEACSSYISKETCTFQKNNKKCIWWNGSCYNRECEYAPKSYSTHEQCQEFGDCTTNGQGCIHYIACDQYKYAASCVQGDNGKCTLVNQCQNISCDLAPVNYKSHSDCQSFLSTCTTNGNGCVQIKRCQDVYVQEGCKFNANNKECAWMNGMCYEKSCDTADTSIQSEKGCNDYYPEGNCTTKKGGGCITKGKWIKMFMVK</sequence>
<protein>
    <submittedName>
        <fullName evidence="2">Uncharacterized protein</fullName>
    </submittedName>
</protein>
<keyword evidence="3" id="KW-1185">Reference proteome</keyword>